<reference evidence="1" key="1">
    <citation type="submission" date="2020-08" db="EMBL/GenBank/DDBJ databases">
        <title>Multicomponent nature underlies the extraordinary mechanical properties of spider dragline silk.</title>
        <authorList>
            <person name="Kono N."/>
            <person name="Nakamura H."/>
            <person name="Mori M."/>
            <person name="Yoshida Y."/>
            <person name="Ohtoshi R."/>
            <person name="Malay A.D."/>
            <person name="Moran D.A.P."/>
            <person name="Tomita M."/>
            <person name="Numata K."/>
            <person name="Arakawa K."/>
        </authorList>
    </citation>
    <scope>NUCLEOTIDE SEQUENCE</scope>
</reference>
<protein>
    <submittedName>
        <fullName evidence="1">Uncharacterized protein</fullName>
    </submittedName>
</protein>
<accession>A0A8X6T6R8</accession>
<sequence>MLNKLTPFDRFKRFLEQCFYNGANPIEMNLRSDPEPQALMSIMNSPQITRLPPSRAMESISKRKSFSQAVAKRGVKTSFSLNYPSNHSFDTLLYNQLERCRLHGVEAGSVSRKIHLLNEVKRPADGAVACNKLGSDRRPKWRNYQPLTTLNKE</sequence>
<comment type="caution">
    <text evidence="1">The sequence shown here is derived from an EMBL/GenBank/DDBJ whole genome shotgun (WGS) entry which is preliminary data.</text>
</comment>
<evidence type="ECO:0000313" key="2">
    <source>
        <dbReference type="Proteomes" id="UP000887013"/>
    </source>
</evidence>
<proteinExistence type="predicted"/>
<organism evidence="1 2">
    <name type="scientific">Nephila pilipes</name>
    <name type="common">Giant wood spider</name>
    <name type="synonym">Nephila maculata</name>
    <dbReference type="NCBI Taxonomy" id="299642"/>
    <lineage>
        <taxon>Eukaryota</taxon>
        <taxon>Metazoa</taxon>
        <taxon>Ecdysozoa</taxon>
        <taxon>Arthropoda</taxon>
        <taxon>Chelicerata</taxon>
        <taxon>Arachnida</taxon>
        <taxon>Araneae</taxon>
        <taxon>Araneomorphae</taxon>
        <taxon>Entelegynae</taxon>
        <taxon>Araneoidea</taxon>
        <taxon>Nephilidae</taxon>
        <taxon>Nephila</taxon>
    </lineage>
</organism>
<dbReference type="Proteomes" id="UP000887013">
    <property type="component" value="Unassembled WGS sequence"/>
</dbReference>
<dbReference type="EMBL" id="BMAW01050968">
    <property type="protein sequence ID" value="GFS77871.1"/>
    <property type="molecule type" value="Genomic_DNA"/>
</dbReference>
<evidence type="ECO:0000313" key="1">
    <source>
        <dbReference type="EMBL" id="GFS77871.1"/>
    </source>
</evidence>
<dbReference type="AlphaFoldDB" id="A0A8X6T6R8"/>
<keyword evidence="2" id="KW-1185">Reference proteome</keyword>
<name>A0A8X6T6R8_NEPPI</name>
<gene>
    <name evidence="1" type="ORF">NPIL_168071</name>
</gene>